<dbReference type="RefSeq" id="WP_320422515.1">
    <property type="nucleotide sequence ID" value="NZ_JAXCLA010000003.1"/>
</dbReference>
<organism evidence="1 2">
    <name type="scientific">Roseateles agri</name>
    <dbReference type="NCBI Taxonomy" id="3098619"/>
    <lineage>
        <taxon>Bacteria</taxon>
        <taxon>Pseudomonadati</taxon>
        <taxon>Pseudomonadota</taxon>
        <taxon>Betaproteobacteria</taxon>
        <taxon>Burkholderiales</taxon>
        <taxon>Sphaerotilaceae</taxon>
        <taxon>Roseateles</taxon>
    </lineage>
</organism>
<proteinExistence type="predicted"/>
<dbReference type="SUPFAM" id="SSF46785">
    <property type="entry name" value="Winged helix' DNA-binding domain"/>
    <property type="match status" value="1"/>
</dbReference>
<evidence type="ECO:0000313" key="2">
    <source>
        <dbReference type="Proteomes" id="UP001285263"/>
    </source>
</evidence>
<dbReference type="Proteomes" id="UP001285263">
    <property type="component" value="Unassembled WGS sequence"/>
</dbReference>
<comment type="caution">
    <text evidence="1">The sequence shown here is derived from an EMBL/GenBank/DDBJ whole genome shotgun (WGS) entry which is preliminary data.</text>
</comment>
<keyword evidence="2" id="KW-1185">Reference proteome</keyword>
<dbReference type="EMBL" id="JAXCLA010000003">
    <property type="protein sequence ID" value="MDY0744599.1"/>
    <property type="molecule type" value="Genomic_DNA"/>
</dbReference>
<gene>
    <name evidence="1" type="ORF">SNE35_08780</name>
</gene>
<evidence type="ECO:0008006" key="3">
    <source>
        <dbReference type="Google" id="ProtNLM"/>
    </source>
</evidence>
<protein>
    <recommendedName>
        <fullName evidence="3">Transcription regulator TrmB N-terminal domain-containing protein</fullName>
    </recommendedName>
</protein>
<accession>A0ABU5DH71</accession>
<evidence type="ECO:0000313" key="1">
    <source>
        <dbReference type="EMBL" id="MDY0744599.1"/>
    </source>
</evidence>
<sequence>MAIAKNGVAIIGSQVVPASEVIVLKTLVELGKSATVPQIAKALDDKMSDASIYSLLGRLDERRRLVVRHTTVVDVHGTQLRRVLWEPTKSATEFFLTVLEKDEPEQTSGVPVGAAI</sequence>
<dbReference type="InterPro" id="IPR036390">
    <property type="entry name" value="WH_DNA-bd_sf"/>
</dbReference>
<reference evidence="1 2" key="1">
    <citation type="submission" date="2023-11" db="EMBL/GenBank/DDBJ databases">
        <title>Paucibacter sp. nov., isolated from fresh soil in Korea.</title>
        <authorList>
            <person name="Le N.T.T."/>
        </authorList>
    </citation>
    <scope>NUCLEOTIDE SEQUENCE [LARGE SCALE GENOMIC DNA]</scope>
    <source>
        <strain evidence="1 2">R3-3</strain>
    </source>
</reference>
<name>A0ABU5DH71_9BURK</name>